<dbReference type="Proteomes" id="UP000018566">
    <property type="component" value="Plasmid pBMB0231"/>
</dbReference>
<evidence type="ECO:0000313" key="3">
    <source>
        <dbReference type="EMBL" id="AHA75516.1"/>
    </source>
</evidence>
<dbReference type="PANTHER" id="PTHR30590">
    <property type="entry name" value="INNER MEMBRANE PROTEIN"/>
    <property type="match status" value="1"/>
</dbReference>
<protein>
    <recommendedName>
        <fullName evidence="2">DUF418 domain-containing protein</fullName>
    </recommendedName>
</protein>
<feature type="domain" description="DUF418" evidence="2">
    <location>
        <begin position="222"/>
        <end position="374"/>
    </location>
</feature>
<dbReference type="Pfam" id="PF04235">
    <property type="entry name" value="DUF418"/>
    <property type="match status" value="1"/>
</dbReference>
<feature type="transmembrane region" description="Helical" evidence="1">
    <location>
        <begin position="135"/>
        <end position="153"/>
    </location>
</feature>
<feature type="transmembrane region" description="Helical" evidence="1">
    <location>
        <begin position="271"/>
        <end position="289"/>
    </location>
</feature>
<keyword evidence="3" id="KW-0614">Plasmid</keyword>
<reference evidence="3 4" key="1">
    <citation type="submission" date="2013-05" db="EMBL/GenBank/DDBJ databases">
        <title>Complete genome sequence of Bacillus thuringiensis YBT-1518, a typical strain with high toxicity to nematode.</title>
        <authorList>
            <person name="Wang P."/>
            <person name="Zhang C."/>
            <person name="Guo M."/>
            <person name="Guo S."/>
            <person name="Zhu Y."/>
            <person name="Zheng J."/>
            <person name="Zhu L."/>
            <person name="Ruan L."/>
            <person name="Peng D."/>
            <person name="Sun M."/>
        </authorList>
    </citation>
    <scope>NUCLEOTIDE SEQUENCE [LARGE SCALE GENOMIC DNA]</scope>
    <source>
        <strain evidence="3 4">YBT-1518</strain>
        <plasmid evidence="3 4">pBMB0231</plasmid>
    </source>
</reference>
<feature type="transmembrane region" description="Helical" evidence="1">
    <location>
        <begin position="199"/>
        <end position="221"/>
    </location>
</feature>
<feature type="transmembrane region" description="Helical" evidence="1">
    <location>
        <begin position="335"/>
        <end position="356"/>
    </location>
</feature>
<evidence type="ECO:0000259" key="2">
    <source>
        <dbReference type="Pfam" id="PF04235"/>
    </source>
</evidence>
<evidence type="ECO:0000313" key="4">
    <source>
        <dbReference type="Proteomes" id="UP000018566"/>
    </source>
</evidence>
<sequence>MTQRVTAIDSIRGFSLFGILLVNTTLIQFGMFNTELPFYVLSNTDKSINGFVQFFGTHNFITLFSFLFGLSIVMLQKSSIVKEKNFFSIYLRRIVILLTLGYIHGIFIWEGDILFGYGIIGILLAIFINRKPRTILIWAFILLVFSMCIKYVFDPTSNMDNLSVYSEKAQYLHKTGSYIEHLHFRLNENAFEYLGMNRFLGLVFVLIFVTPLPMFLFGMYVGKKGWLFNVDKYMNALKIIWLISGVFSFTIKSLELLTKHSLLTLLTNNVTPISMALFYGSSIILLAHYKWLSGLLFYMANMGKMSVSNYLMQTIIVTTIFYGYGIGLYGKGGYLLGLVLTIGIYLIQLYASTYWLQKYRMGPIEYIWRLGTYLEKPMFKRSLKKAS</sequence>
<feature type="transmembrane region" description="Helical" evidence="1">
    <location>
        <begin position="233"/>
        <end position="251"/>
    </location>
</feature>
<dbReference type="EMBL" id="CP005938">
    <property type="protein sequence ID" value="AHA75516.1"/>
    <property type="molecule type" value="Genomic_DNA"/>
</dbReference>
<proteinExistence type="predicted"/>
<name>A0A9W3KJT3_BACTU</name>
<dbReference type="InterPro" id="IPR052529">
    <property type="entry name" value="Bact_Transport_Assoc"/>
</dbReference>
<geneLocation type="plasmid" evidence="3 4">
    <name>pBMB0231</name>
</geneLocation>
<organism evidence="3 4">
    <name type="scientific">Bacillus thuringiensis YBT-1518</name>
    <dbReference type="NCBI Taxonomy" id="529122"/>
    <lineage>
        <taxon>Bacteria</taxon>
        <taxon>Bacillati</taxon>
        <taxon>Bacillota</taxon>
        <taxon>Bacilli</taxon>
        <taxon>Bacillales</taxon>
        <taxon>Bacillaceae</taxon>
        <taxon>Bacillus</taxon>
        <taxon>Bacillus cereus group</taxon>
    </lineage>
</organism>
<dbReference type="AlphaFoldDB" id="A0A9W3KJT3"/>
<dbReference type="PANTHER" id="PTHR30590:SF2">
    <property type="entry name" value="INNER MEMBRANE PROTEIN"/>
    <property type="match status" value="1"/>
</dbReference>
<evidence type="ECO:0000256" key="1">
    <source>
        <dbReference type="SAM" id="Phobius"/>
    </source>
</evidence>
<dbReference type="KEGG" id="bthu:YBT1518_34196"/>
<feature type="transmembrane region" description="Helical" evidence="1">
    <location>
        <begin position="51"/>
        <end position="75"/>
    </location>
</feature>
<feature type="transmembrane region" description="Helical" evidence="1">
    <location>
        <begin position="87"/>
        <end position="107"/>
    </location>
</feature>
<keyword evidence="1" id="KW-1133">Transmembrane helix</keyword>
<feature type="transmembrane region" description="Helical" evidence="1">
    <location>
        <begin position="310"/>
        <end position="329"/>
    </location>
</feature>
<keyword evidence="1" id="KW-0472">Membrane</keyword>
<feature type="transmembrane region" description="Helical" evidence="1">
    <location>
        <begin position="12"/>
        <end position="31"/>
    </location>
</feature>
<dbReference type="InterPro" id="IPR007349">
    <property type="entry name" value="DUF418"/>
</dbReference>
<gene>
    <name evidence="3" type="ORF">YBT1518_34196</name>
</gene>
<feature type="transmembrane region" description="Helical" evidence="1">
    <location>
        <begin position="113"/>
        <end position="128"/>
    </location>
</feature>
<accession>A0A9W3KJT3</accession>
<keyword evidence="1" id="KW-0812">Transmembrane</keyword>
<dbReference type="RefSeq" id="WP_023523754.1">
    <property type="nucleotide sequence ID" value="NC_022876.1"/>
</dbReference>